<evidence type="ECO:0000313" key="5">
    <source>
        <dbReference type="Proteomes" id="UP000694843"/>
    </source>
</evidence>
<protein>
    <submittedName>
        <fullName evidence="6">NAD-dependent protein deacetylase sirtuin-3</fullName>
    </submittedName>
</protein>
<dbReference type="KEGG" id="hazt:108667512"/>
<dbReference type="GeneID" id="108667512"/>
<dbReference type="RefSeq" id="XP_018010034.1">
    <property type="nucleotide sequence ID" value="XM_018154545.2"/>
</dbReference>
<evidence type="ECO:0000256" key="3">
    <source>
        <dbReference type="PROSITE-ProRule" id="PRU00236"/>
    </source>
</evidence>
<keyword evidence="3" id="KW-0479">Metal-binding</keyword>
<evidence type="ECO:0000313" key="6">
    <source>
        <dbReference type="RefSeq" id="XP_018010034.1"/>
    </source>
</evidence>
<accession>A0A8B7N9H7</accession>
<dbReference type="GO" id="GO:0046872">
    <property type="term" value="F:metal ion binding"/>
    <property type="evidence" value="ECO:0007669"/>
    <property type="project" value="UniProtKB-KW"/>
</dbReference>
<feature type="active site" description="Proton acceptor" evidence="3">
    <location>
        <position position="277"/>
    </location>
</feature>
<dbReference type="AlphaFoldDB" id="A0A8B7N9H7"/>
<dbReference type="InterPro" id="IPR026590">
    <property type="entry name" value="Ssirtuin_cat_dom"/>
</dbReference>
<dbReference type="OMA" id="YFVRCLH"/>
<sequence length="420" mass="46757">MDPLMLRWLCGVRQLSYLQRNSLLSSNHNYFSSHAVMLPPTLLLPHEIGRQYNFQSSNNTRGSEYVARNFSYLGHQFSSVSDRLSSTLSRVTNSSSKLSINNSQNTGFLGSKIMGNKHSSIMNDLSYVNTSLWITNICDRRLLSTRGQQTLVTVDDVAAYIQDEASSVLVMTGAGLSTASGIPDFRSPGTGIYDNLQKYNLPYPEAIFDIQFFMMDPRPFVSLAQELYPGLKFKPNAGHYFIRLLQDHGKLHRVYTQNIDGLERLSGIQDDKLMEAHGSFSSASCTLCRVSHDSEAVKRSILSGPGVPVCGVRGCKGKVKPDIVFFGENLPEAFWRFEEDLHAIDLLLIMGTSLEVYPFASIAESARRVTPRVLVNRTGAGQIGSRVRDCVLMGDIVDTTTRLAHLCGWQRELHELISSS</sequence>
<dbReference type="PANTHER" id="PTHR11085:SF7">
    <property type="entry name" value="NAD-DEPENDENT PROTEIN DEACETYLASE"/>
    <property type="match status" value="1"/>
</dbReference>
<dbReference type="Gene3D" id="3.30.1600.10">
    <property type="entry name" value="SIR2/SIRT2 'Small Domain"/>
    <property type="match status" value="1"/>
</dbReference>
<dbReference type="InterPro" id="IPR050134">
    <property type="entry name" value="NAD-dep_sirtuin_deacylases"/>
</dbReference>
<dbReference type="Gene3D" id="3.40.50.1220">
    <property type="entry name" value="TPP-binding domain"/>
    <property type="match status" value="1"/>
</dbReference>
<evidence type="ECO:0000259" key="4">
    <source>
        <dbReference type="PROSITE" id="PS50305"/>
    </source>
</evidence>
<feature type="binding site" evidence="3">
    <location>
        <position position="315"/>
    </location>
    <ligand>
        <name>Zn(2+)</name>
        <dbReference type="ChEBI" id="CHEBI:29105"/>
    </ligand>
</feature>
<keyword evidence="5" id="KW-1185">Reference proteome</keyword>
<dbReference type="PANTHER" id="PTHR11085">
    <property type="entry name" value="NAD-DEPENDENT PROTEIN DEACYLASE SIRTUIN-5, MITOCHONDRIAL-RELATED"/>
    <property type="match status" value="1"/>
</dbReference>
<dbReference type="InterPro" id="IPR026591">
    <property type="entry name" value="Sirtuin_cat_small_dom_sf"/>
</dbReference>
<gene>
    <name evidence="6" type="primary">LOC108667512</name>
</gene>
<dbReference type="Pfam" id="PF02146">
    <property type="entry name" value="SIR2"/>
    <property type="match status" value="1"/>
</dbReference>
<keyword evidence="3" id="KW-0862">Zinc</keyword>
<dbReference type="GO" id="GO:0005634">
    <property type="term" value="C:nucleus"/>
    <property type="evidence" value="ECO:0007669"/>
    <property type="project" value="TreeGrafter"/>
</dbReference>
<feature type="domain" description="Deacetylase sirtuin-type" evidence="4">
    <location>
        <begin position="147"/>
        <end position="410"/>
    </location>
</feature>
<dbReference type="InterPro" id="IPR029035">
    <property type="entry name" value="DHS-like_NAD/FAD-binding_dom"/>
</dbReference>
<dbReference type="InterPro" id="IPR003000">
    <property type="entry name" value="Sirtuin"/>
</dbReference>
<organism evidence="5 6">
    <name type="scientific">Hyalella azteca</name>
    <name type="common">Amphipod</name>
    <dbReference type="NCBI Taxonomy" id="294128"/>
    <lineage>
        <taxon>Eukaryota</taxon>
        <taxon>Metazoa</taxon>
        <taxon>Ecdysozoa</taxon>
        <taxon>Arthropoda</taxon>
        <taxon>Crustacea</taxon>
        <taxon>Multicrustacea</taxon>
        <taxon>Malacostraca</taxon>
        <taxon>Eumalacostraca</taxon>
        <taxon>Peracarida</taxon>
        <taxon>Amphipoda</taxon>
        <taxon>Senticaudata</taxon>
        <taxon>Talitrida</taxon>
        <taxon>Talitroidea</taxon>
        <taxon>Hyalellidae</taxon>
        <taxon>Hyalella</taxon>
    </lineage>
</organism>
<feature type="binding site" evidence="3">
    <location>
        <position position="285"/>
    </location>
    <ligand>
        <name>Zn(2+)</name>
        <dbReference type="ChEBI" id="CHEBI:29105"/>
    </ligand>
</feature>
<name>A0A8B7N9H7_HYAAZ</name>
<reference evidence="6" key="1">
    <citation type="submission" date="2025-08" db="UniProtKB">
        <authorList>
            <consortium name="RefSeq"/>
        </authorList>
    </citation>
    <scope>IDENTIFICATION</scope>
    <source>
        <tissue evidence="6">Whole organism</tissue>
    </source>
</reference>
<keyword evidence="2" id="KW-0520">NAD</keyword>
<dbReference type="OrthoDB" id="420264at2759"/>
<dbReference type="SUPFAM" id="SSF52467">
    <property type="entry name" value="DHS-like NAD/FAD-binding domain"/>
    <property type="match status" value="1"/>
</dbReference>
<dbReference type="GO" id="GO:0070403">
    <property type="term" value="F:NAD+ binding"/>
    <property type="evidence" value="ECO:0007669"/>
    <property type="project" value="InterPro"/>
</dbReference>
<evidence type="ECO:0000256" key="2">
    <source>
        <dbReference type="ARBA" id="ARBA00023027"/>
    </source>
</evidence>
<proteinExistence type="predicted"/>
<keyword evidence="1" id="KW-0808">Transferase</keyword>
<evidence type="ECO:0000256" key="1">
    <source>
        <dbReference type="ARBA" id="ARBA00022679"/>
    </source>
</evidence>
<dbReference type="GO" id="GO:0017136">
    <property type="term" value="F:histone deacetylase activity, NAD-dependent"/>
    <property type="evidence" value="ECO:0007669"/>
    <property type="project" value="TreeGrafter"/>
</dbReference>
<feature type="binding site" evidence="3">
    <location>
        <position position="288"/>
    </location>
    <ligand>
        <name>Zn(2+)</name>
        <dbReference type="ChEBI" id="CHEBI:29105"/>
    </ligand>
</feature>
<feature type="binding site" evidence="3">
    <location>
        <position position="310"/>
    </location>
    <ligand>
        <name>Zn(2+)</name>
        <dbReference type="ChEBI" id="CHEBI:29105"/>
    </ligand>
</feature>
<dbReference type="Proteomes" id="UP000694843">
    <property type="component" value="Unplaced"/>
</dbReference>
<dbReference type="PROSITE" id="PS50305">
    <property type="entry name" value="SIRTUIN"/>
    <property type="match status" value="1"/>
</dbReference>